<proteinExistence type="inferred from homology"/>
<dbReference type="GO" id="GO:0005763">
    <property type="term" value="C:mitochondrial small ribosomal subunit"/>
    <property type="evidence" value="ECO:0007669"/>
    <property type="project" value="TreeGrafter"/>
</dbReference>
<keyword evidence="3" id="KW-0809">Transit peptide</keyword>
<comment type="subcellular location">
    <subcellularLocation>
        <location evidence="1">Mitochondrion</location>
    </subcellularLocation>
</comment>
<dbReference type="InterPro" id="IPR019368">
    <property type="entry name" value="Ribosomal_mS29"/>
</dbReference>
<evidence type="ECO:0000256" key="6">
    <source>
        <dbReference type="ARBA" id="ARBA00023274"/>
    </source>
</evidence>
<evidence type="ECO:0000313" key="8">
    <source>
        <dbReference type="Proteomes" id="UP000095280"/>
    </source>
</evidence>
<dbReference type="InterPro" id="IPR008092">
    <property type="entry name" value="Ribosomal_mS29_met"/>
</dbReference>
<organism evidence="8 9">
    <name type="scientific">Macrostomum lignano</name>
    <dbReference type="NCBI Taxonomy" id="282301"/>
    <lineage>
        <taxon>Eukaryota</taxon>
        <taxon>Metazoa</taxon>
        <taxon>Spiralia</taxon>
        <taxon>Lophotrochozoa</taxon>
        <taxon>Platyhelminthes</taxon>
        <taxon>Rhabditophora</taxon>
        <taxon>Macrostomorpha</taxon>
        <taxon>Macrostomida</taxon>
        <taxon>Macrostomidae</taxon>
        <taxon>Macrostomum</taxon>
    </lineage>
</organism>
<keyword evidence="8" id="KW-1185">Reference proteome</keyword>
<dbReference type="Proteomes" id="UP000095280">
    <property type="component" value="Unplaced"/>
</dbReference>
<keyword evidence="5" id="KW-0496">Mitochondrion</keyword>
<evidence type="ECO:0000256" key="2">
    <source>
        <dbReference type="ARBA" id="ARBA00009863"/>
    </source>
</evidence>
<dbReference type="GO" id="GO:0003735">
    <property type="term" value="F:structural constituent of ribosome"/>
    <property type="evidence" value="ECO:0007669"/>
    <property type="project" value="TreeGrafter"/>
</dbReference>
<dbReference type="InterPro" id="IPR027417">
    <property type="entry name" value="P-loop_NTPase"/>
</dbReference>
<dbReference type="PANTHER" id="PTHR12810:SF0">
    <property type="entry name" value="SMALL RIBOSOMAL SUBUNIT PROTEIN MS29"/>
    <property type="match status" value="1"/>
</dbReference>
<dbReference type="PANTHER" id="PTHR12810">
    <property type="entry name" value="MITOCHONDRIAL 28S RIBOSOMAL PROTEIN S29"/>
    <property type="match status" value="1"/>
</dbReference>
<dbReference type="AlphaFoldDB" id="A0A1I8G659"/>
<evidence type="ECO:0000256" key="7">
    <source>
        <dbReference type="ARBA" id="ARBA00035140"/>
    </source>
</evidence>
<keyword evidence="6" id="KW-0687">Ribonucleoprotein</keyword>
<dbReference type="WBParaSite" id="maker-uti_cns_0000996-snap-gene-0.3-mRNA-1">
    <property type="protein sequence ID" value="maker-uti_cns_0000996-snap-gene-0.3-mRNA-1"/>
    <property type="gene ID" value="maker-uti_cns_0000996-snap-gene-0.3"/>
</dbReference>
<sequence>LLSRSIANWLLRRRQLSPFGACVNRRGGASAALLTDESAPERHSLDRHVGLLYRPEEADWQAVTRHFCRPELVRLFDTLGQRALMVRRPALEIGERLAGHAGDGRPCLRFVLYGRRGSGKSLQMGHVAAACRRRGWLLVTVHNAHLWMRHSRELHESAHRPGMFDTAGYGCIWLRHFYAMNQEILPGLRVTKELSWNAKESTPAGSSWKEVIDYALARPRYSCAAVQFLIDEIKLGSVPMPTLVCFEVANCLWWHRSGIKNDAIRRTPLQGEEPPWRADITAKQLTLLDAFKQLLDSDWNNGAAVMSVSPQGALFDRLREWMPRKLLGDEGFAYLDPFVPVYVEPYGPAEMSNMLNWYTESGWLTSEAAATDAGRAELAFLSDGNAGELLRIAGEWVTC</sequence>
<evidence type="ECO:0000256" key="4">
    <source>
        <dbReference type="ARBA" id="ARBA00022980"/>
    </source>
</evidence>
<evidence type="ECO:0000256" key="5">
    <source>
        <dbReference type="ARBA" id="ARBA00023128"/>
    </source>
</evidence>
<keyword evidence="4" id="KW-0689">Ribosomal protein</keyword>
<evidence type="ECO:0000256" key="3">
    <source>
        <dbReference type="ARBA" id="ARBA00022946"/>
    </source>
</evidence>
<comment type="similarity">
    <text evidence="2">Belongs to the mitochondrion-specific ribosomal protein mS29 family.</text>
</comment>
<accession>A0A1I8G659</accession>
<protein>
    <recommendedName>
        <fullName evidence="7">Small ribosomal subunit protein mS29</fullName>
    </recommendedName>
</protein>
<evidence type="ECO:0000256" key="1">
    <source>
        <dbReference type="ARBA" id="ARBA00004173"/>
    </source>
</evidence>
<evidence type="ECO:0000313" key="9">
    <source>
        <dbReference type="WBParaSite" id="maker-uti_cns_0000996-snap-gene-0.3-mRNA-1"/>
    </source>
</evidence>
<name>A0A1I8G659_9PLAT</name>
<dbReference type="GO" id="GO:0006915">
    <property type="term" value="P:apoptotic process"/>
    <property type="evidence" value="ECO:0007669"/>
    <property type="project" value="InterPro"/>
</dbReference>
<dbReference type="Pfam" id="PF10236">
    <property type="entry name" value="DAP3"/>
    <property type="match status" value="1"/>
</dbReference>
<dbReference type="SUPFAM" id="SSF52540">
    <property type="entry name" value="P-loop containing nucleoside triphosphate hydrolases"/>
    <property type="match status" value="1"/>
</dbReference>
<dbReference type="PRINTS" id="PR01716">
    <property type="entry name" value="DEATHASSOCP3"/>
</dbReference>
<reference evidence="9" key="1">
    <citation type="submission" date="2016-11" db="UniProtKB">
        <authorList>
            <consortium name="WormBaseParasite"/>
        </authorList>
    </citation>
    <scope>IDENTIFICATION</scope>
</reference>